<protein>
    <recommendedName>
        <fullName evidence="4">DUF4283 domain-containing protein</fullName>
    </recommendedName>
</protein>
<feature type="region of interest" description="Disordered" evidence="1">
    <location>
        <begin position="275"/>
        <end position="413"/>
    </location>
</feature>
<feature type="region of interest" description="Disordered" evidence="1">
    <location>
        <begin position="551"/>
        <end position="572"/>
    </location>
</feature>
<feature type="compositionally biased region" description="Gly residues" evidence="1">
    <location>
        <begin position="290"/>
        <end position="307"/>
    </location>
</feature>
<dbReference type="PANTHER" id="PTHR33087:SF40">
    <property type="entry name" value="GENOME ASSEMBLY, CHROMOSOME: II"/>
    <property type="match status" value="1"/>
</dbReference>
<dbReference type="Gramene" id="TraesWEE_scaffold_042120_01G000400.1">
    <property type="protein sequence ID" value="TraesWEE_scaffold_042120_01G000400.1"/>
    <property type="gene ID" value="TraesWEE_scaffold_042120_01G000400"/>
</dbReference>
<reference evidence="2" key="1">
    <citation type="submission" date="2018-08" db="EMBL/GenBank/DDBJ databases">
        <authorList>
            <person name="Rossello M."/>
        </authorList>
    </citation>
    <scope>NUCLEOTIDE SEQUENCE [LARGE SCALE GENOMIC DNA]</scope>
    <source>
        <strain evidence="2">cv. Chinese Spring</strain>
    </source>
</reference>
<evidence type="ECO:0000313" key="3">
    <source>
        <dbReference type="Proteomes" id="UP000019116"/>
    </source>
</evidence>
<dbReference type="Gramene" id="TraesCAD_scaffold_002166_01G000700.1">
    <property type="protein sequence ID" value="TraesCAD_scaffold_002166_01G000700.1"/>
    <property type="gene ID" value="TraesCAD_scaffold_002166_01G000700"/>
</dbReference>
<evidence type="ECO:0000256" key="1">
    <source>
        <dbReference type="SAM" id="MobiDB-lite"/>
    </source>
</evidence>
<feature type="compositionally biased region" description="Basic and acidic residues" evidence="1">
    <location>
        <begin position="358"/>
        <end position="407"/>
    </location>
</feature>
<organism evidence="2">
    <name type="scientific">Triticum aestivum</name>
    <name type="common">Wheat</name>
    <dbReference type="NCBI Taxonomy" id="4565"/>
    <lineage>
        <taxon>Eukaryota</taxon>
        <taxon>Viridiplantae</taxon>
        <taxon>Streptophyta</taxon>
        <taxon>Embryophyta</taxon>
        <taxon>Tracheophyta</taxon>
        <taxon>Spermatophyta</taxon>
        <taxon>Magnoliopsida</taxon>
        <taxon>Liliopsida</taxon>
        <taxon>Poales</taxon>
        <taxon>Poaceae</taxon>
        <taxon>BOP clade</taxon>
        <taxon>Pooideae</taxon>
        <taxon>Triticodae</taxon>
        <taxon>Triticeae</taxon>
        <taxon>Triticinae</taxon>
        <taxon>Triticum</taxon>
    </lineage>
</organism>
<dbReference type="EnsemblPlants" id="TraesCS6A02G080200.1">
    <property type="protein sequence ID" value="TraesCS6A02G080200.1.cds1"/>
    <property type="gene ID" value="TraesCS6A02G080200"/>
</dbReference>
<evidence type="ECO:0008006" key="4">
    <source>
        <dbReference type="Google" id="ProtNLM"/>
    </source>
</evidence>
<dbReference type="Proteomes" id="UP000019116">
    <property type="component" value="Chromosome 6A"/>
</dbReference>
<name>A0A3B6NJ77_WHEAT</name>
<dbReference type="Gramene" id="TraesCS6A02G080200.1">
    <property type="protein sequence ID" value="TraesCS6A02G080200.1.cds1"/>
    <property type="gene ID" value="TraesCS6A02G080200"/>
</dbReference>
<dbReference type="PANTHER" id="PTHR33087">
    <property type="entry name" value="OS07G0539200 PROTEIN"/>
    <property type="match status" value="1"/>
</dbReference>
<reference evidence="2" key="2">
    <citation type="submission" date="2018-10" db="UniProtKB">
        <authorList>
            <consortium name="EnsemblPlants"/>
        </authorList>
    </citation>
    <scope>IDENTIFICATION</scope>
</reference>
<dbReference type="InterPro" id="IPR053253">
    <property type="entry name" value="Sex_diff_modulator"/>
</dbReference>
<evidence type="ECO:0000313" key="2">
    <source>
        <dbReference type="EnsemblPlants" id="TraesCS6A02G080200.1.cds1"/>
    </source>
</evidence>
<keyword evidence="3" id="KW-1185">Reference proteome</keyword>
<accession>A0A3B6NJ77</accession>
<dbReference type="AlphaFoldDB" id="A0A3B6NJ77"/>
<dbReference type="OrthoDB" id="688827at2759"/>
<feature type="region of interest" description="Disordered" evidence="1">
    <location>
        <begin position="473"/>
        <end position="498"/>
    </location>
</feature>
<sequence>MRPRMVSATVPWTPALAAAEADFKTHAVVATVLGNRPRFTVQDISVAASMQFGVPRSRMHVSVFSPGDFLIRFTDRLMRDIALAEPSILRIGGAVLRLSAWSRRVGATLVRLPYKARVCLEGPPRQARSFEGVRQLFPPPAIIDHIEDGEFGDEESACCCVWVWVQDPSKIATRGCLTLEEPPSPESPAFHRRLLGEARDEAAAYSSKPVDVLAHPVLLHLDQIHDYTVVLDSGDESMGSVNSDISGLPSEVSPVREDCIKWGYRWFLHFEDGTFPPPQRRSSVHSRLSFGGGDGGGGQGAGGGRGHGQAPPPRRRRYADAGGGDGSASGGPAAGGHADHGRRRERHQVSVINDEGAANEKDRDGITVGDEKLGPQPEAMHDGHVQDHEGFIEGGERRAPGSSRLDDGSGPVPIPMSPVLCPSLPGGQEHGMGVGLEELLTTPIVQAAAPAQGPFGERQPAPAEEGTVLPSTKVATSHLKKKVATSPRSGQRGDEAPGLSIVELKISLGLEDGEGPDGEGESGGPSDVAALISLESPCGPLLASDLHVLESPPGATALPIRSVPHGDKVSKC</sequence>
<dbReference type="Gramene" id="TraesCS6A03G0182300.1">
    <property type="protein sequence ID" value="TraesCS6A03G0182300.1.CDS1"/>
    <property type="gene ID" value="TraesCS6A03G0182300"/>
</dbReference>
<feature type="compositionally biased region" description="Gly residues" evidence="1">
    <location>
        <begin position="321"/>
        <end position="334"/>
    </location>
</feature>
<proteinExistence type="predicted"/>